<dbReference type="Gene3D" id="3.10.20.600">
    <property type="match status" value="1"/>
</dbReference>
<reference evidence="8 9" key="1">
    <citation type="journal article" date="2012" name="Appl. Environ. Microbiol.">
        <title>Draft genome sequence of a psychrotolerant sulfur-oxidizing bacterium, Sulfuricella denitrificans skB26, and proteomic insights into cold adaptation.</title>
        <authorList>
            <person name="Watanabe T."/>
            <person name="Kojima H."/>
            <person name="Fukui M."/>
        </authorList>
    </citation>
    <scope>NUCLEOTIDE SEQUENCE [LARGE SCALE GENOMIC DNA]</scope>
    <source>
        <strain evidence="9">skB26</strain>
    </source>
</reference>
<dbReference type="SUPFAM" id="SSF142984">
    <property type="entry name" value="Nqo1 middle domain-like"/>
    <property type="match status" value="1"/>
</dbReference>
<evidence type="ECO:0000256" key="3">
    <source>
        <dbReference type="ARBA" id="ARBA00022485"/>
    </source>
</evidence>
<dbReference type="PROSITE" id="PS00645">
    <property type="entry name" value="COMPLEX1_51K_2"/>
    <property type="match status" value="1"/>
</dbReference>
<dbReference type="Gene3D" id="1.20.1440.230">
    <property type="entry name" value="NADH-ubiquinone oxidoreductase 51kDa subunit, iron-sulphur binding domain"/>
    <property type="match status" value="1"/>
</dbReference>
<dbReference type="PANTHER" id="PTHR43578:SF3">
    <property type="entry name" value="NADH-QUINONE OXIDOREDUCTASE SUBUNIT F"/>
    <property type="match status" value="1"/>
</dbReference>
<evidence type="ECO:0000259" key="7">
    <source>
        <dbReference type="SMART" id="SM00928"/>
    </source>
</evidence>
<evidence type="ECO:0000256" key="5">
    <source>
        <dbReference type="ARBA" id="ARBA00023004"/>
    </source>
</evidence>
<dbReference type="RefSeq" id="WP_009205619.1">
    <property type="nucleotide sequence ID" value="NC_022357.1"/>
</dbReference>
<keyword evidence="8" id="KW-0560">Oxidoreductase</keyword>
<dbReference type="Proteomes" id="UP000015559">
    <property type="component" value="Chromosome"/>
</dbReference>
<dbReference type="HOGENOM" id="CLU_014881_3_1_4"/>
<sequence length="610" mass="66571">MQQFEFPDISRILTPILERHGGDASRLLQVLLEVQDVCHFIPSEAIDLIAAHFGVPRVNVEGVVGFYSFLSTHSVGEYRLLFSGNITDQMLGKDELMQYLCNKLWVEPGKVSEDGLVSIGSTSCTGMCDQGPAALINGWPLTKLDHNRLDLIAELIRSRKPVADWPAMLFEVVDNIHRGDVLLGQPFEPGAAIRATLARGAKETLVEVDKSNLRGRGGAGFKTASKWSFCHATIAEEEGGVICDIDGHPERFIVCNADEGEPGTFKDRVLLNSYADLVFEGMTVGARVVGASKGFLYLRGEYRYLLQQLEAVLKCRREAGLLGETILGQMDFSFDIEIHLGAGAYICGEESALIESLEGKRGRPRNRPPFPVTYGYKGRPTVVDNVETFACAAKIAEKGGAWFAAIGTAQSTGTKLISVSGDVARPGIYEYPFGVTVSQILDDCGAEGRPYAVQVSGPSGTTISWKEFERKIAFEDLPTAGALMVFRRKRDLFQVAQNFADFFAHESCGFCTPCRVGTELQKKIMSKIASGYGTASDLEELKRLGHILKTMSHCGLGSSAANPVLDILEKFPDMVESKLKAFAFKPAFDLDGALATARTITGRDDDWAHL</sequence>
<keyword evidence="6" id="KW-0411">Iron-sulfur</keyword>
<dbReference type="GO" id="GO:0010181">
    <property type="term" value="F:FMN binding"/>
    <property type="evidence" value="ECO:0007669"/>
    <property type="project" value="InterPro"/>
</dbReference>
<dbReference type="Gene3D" id="1.10.10.1590">
    <property type="entry name" value="NADH-quinone oxidoreductase subunit E"/>
    <property type="match status" value="1"/>
</dbReference>
<dbReference type="Gene3D" id="3.40.30.10">
    <property type="entry name" value="Glutaredoxin"/>
    <property type="match status" value="1"/>
</dbReference>
<dbReference type="Pfam" id="PF01512">
    <property type="entry name" value="Complex1_51K"/>
    <property type="match status" value="1"/>
</dbReference>
<dbReference type="KEGG" id="sdr:SCD_n01603"/>
<dbReference type="OrthoDB" id="9805533at2"/>
<protein>
    <submittedName>
        <fullName evidence="8">Hydrogen dehydrogenase</fullName>
        <ecNumber evidence="8">1.12.1.2</ecNumber>
    </submittedName>
</protein>
<comment type="cofactor">
    <cofactor evidence="1">
        <name>FMN</name>
        <dbReference type="ChEBI" id="CHEBI:58210"/>
    </cofactor>
</comment>
<keyword evidence="4" id="KW-0479">Metal-binding</keyword>
<dbReference type="eggNOG" id="COG1894">
    <property type="taxonomic scope" value="Bacteria"/>
</dbReference>
<dbReference type="InterPro" id="IPR019575">
    <property type="entry name" value="Nuop51_4Fe4S-bd"/>
</dbReference>
<gene>
    <name evidence="8" type="ORF">SCD_n01603</name>
</gene>
<evidence type="ECO:0000256" key="4">
    <source>
        <dbReference type="ARBA" id="ARBA00022723"/>
    </source>
</evidence>
<dbReference type="GO" id="GO:0051539">
    <property type="term" value="F:4 iron, 4 sulfur cluster binding"/>
    <property type="evidence" value="ECO:0007669"/>
    <property type="project" value="UniProtKB-KW"/>
</dbReference>
<dbReference type="SUPFAM" id="SSF140490">
    <property type="entry name" value="Nqo1C-terminal domain-like"/>
    <property type="match status" value="1"/>
</dbReference>
<dbReference type="PROSITE" id="PS00644">
    <property type="entry name" value="COMPLEX1_51K_1"/>
    <property type="match status" value="1"/>
</dbReference>
<name>S6AL80_SULDS</name>
<dbReference type="STRING" id="1163617.SCD_n01603"/>
<dbReference type="AlphaFoldDB" id="S6AL80"/>
<dbReference type="InterPro" id="IPR041921">
    <property type="entry name" value="NuoE_N"/>
</dbReference>
<keyword evidence="3" id="KW-0004">4Fe-4S</keyword>
<dbReference type="SMART" id="SM00928">
    <property type="entry name" value="NADH_4Fe-4S"/>
    <property type="match status" value="1"/>
</dbReference>
<dbReference type="Gene3D" id="3.40.50.11540">
    <property type="entry name" value="NADH-ubiquinone oxidoreductase 51kDa subunit"/>
    <property type="match status" value="1"/>
</dbReference>
<dbReference type="InterPro" id="IPR036249">
    <property type="entry name" value="Thioredoxin-like_sf"/>
</dbReference>
<dbReference type="eggNOG" id="COG1905">
    <property type="taxonomic scope" value="Bacteria"/>
</dbReference>
<accession>S6AL80</accession>
<keyword evidence="9" id="KW-1185">Reference proteome</keyword>
<proteinExistence type="inferred from homology"/>
<dbReference type="InterPro" id="IPR037225">
    <property type="entry name" value="Nuo51_FMN-bd_sf"/>
</dbReference>
<keyword evidence="5" id="KW-0408">Iron</keyword>
<dbReference type="GO" id="GO:0046872">
    <property type="term" value="F:metal ion binding"/>
    <property type="evidence" value="ECO:0007669"/>
    <property type="project" value="UniProtKB-KW"/>
</dbReference>
<evidence type="ECO:0000313" key="8">
    <source>
        <dbReference type="EMBL" id="BAN35424.1"/>
    </source>
</evidence>
<dbReference type="SUPFAM" id="SSF52833">
    <property type="entry name" value="Thioredoxin-like"/>
    <property type="match status" value="1"/>
</dbReference>
<dbReference type="GO" id="GO:0008137">
    <property type="term" value="F:NADH dehydrogenase (ubiquinone) activity"/>
    <property type="evidence" value="ECO:0007669"/>
    <property type="project" value="InterPro"/>
</dbReference>
<dbReference type="Pfam" id="PF10589">
    <property type="entry name" value="NADH_4Fe-4S"/>
    <property type="match status" value="1"/>
</dbReference>
<comment type="similarity">
    <text evidence="2">Belongs to the complex I 51 kDa subunit family.</text>
</comment>
<dbReference type="SUPFAM" id="SSF142019">
    <property type="entry name" value="Nqo1 FMN-binding domain-like"/>
    <property type="match status" value="1"/>
</dbReference>
<dbReference type="InterPro" id="IPR001949">
    <property type="entry name" value="NADH-UbQ_OxRdtase_51kDa_CS"/>
</dbReference>
<evidence type="ECO:0000256" key="1">
    <source>
        <dbReference type="ARBA" id="ARBA00001917"/>
    </source>
</evidence>
<evidence type="ECO:0000256" key="2">
    <source>
        <dbReference type="ARBA" id="ARBA00007523"/>
    </source>
</evidence>
<dbReference type="GO" id="GO:0047985">
    <property type="term" value="F:hydrogen dehydrogenase activity"/>
    <property type="evidence" value="ECO:0007669"/>
    <property type="project" value="UniProtKB-EC"/>
</dbReference>
<dbReference type="InterPro" id="IPR037207">
    <property type="entry name" value="Nuop51_4Fe4S-bd_sf"/>
</dbReference>
<feature type="domain" description="NADH-ubiquinone oxidoreductase 51kDa subunit iron-sulphur binding" evidence="7">
    <location>
        <begin position="493"/>
        <end position="538"/>
    </location>
</feature>
<organism evidence="8 9">
    <name type="scientific">Sulfuricella denitrificans (strain DSM 22764 / NBRC 105220 / skB26)</name>
    <dbReference type="NCBI Taxonomy" id="1163617"/>
    <lineage>
        <taxon>Bacteria</taxon>
        <taxon>Pseudomonadati</taxon>
        <taxon>Pseudomonadota</taxon>
        <taxon>Betaproteobacteria</taxon>
        <taxon>Nitrosomonadales</taxon>
        <taxon>Sulfuricellaceae</taxon>
        <taxon>Sulfuricella</taxon>
    </lineage>
</organism>
<dbReference type="PANTHER" id="PTHR43578">
    <property type="entry name" value="NADH-QUINONE OXIDOREDUCTASE SUBUNIT F"/>
    <property type="match status" value="1"/>
</dbReference>
<evidence type="ECO:0000313" key="9">
    <source>
        <dbReference type="Proteomes" id="UP000015559"/>
    </source>
</evidence>
<dbReference type="Pfam" id="PF01257">
    <property type="entry name" value="2Fe-2S_thioredx"/>
    <property type="match status" value="1"/>
</dbReference>
<dbReference type="EC" id="1.12.1.2" evidence="8"/>
<dbReference type="EMBL" id="AP013066">
    <property type="protein sequence ID" value="BAN35424.1"/>
    <property type="molecule type" value="Genomic_DNA"/>
</dbReference>
<evidence type="ECO:0000256" key="6">
    <source>
        <dbReference type="ARBA" id="ARBA00023014"/>
    </source>
</evidence>
<dbReference type="InterPro" id="IPR011538">
    <property type="entry name" value="Nuo51_FMN-bd"/>
</dbReference>